<dbReference type="InterPro" id="IPR021090">
    <property type="entry name" value="SPIDER"/>
</dbReference>
<dbReference type="InterPro" id="IPR037623">
    <property type="entry name" value="SAMSN1_SAM"/>
</dbReference>
<evidence type="ECO:0000313" key="8">
    <source>
        <dbReference type="Proteomes" id="UP001221898"/>
    </source>
</evidence>
<dbReference type="SUPFAM" id="SSF50044">
    <property type="entry name" value="SH3-domain"/>
    <property type="match status" value="1"/>
</dbReference>
<keyword evidence="8" id="KW-1185">Reference proteome</keyword>
<dbReference type="AlphaFoldDB" id="A0AAD7T5J3"/>
<dbReference type="SMART" id="SM00454">
    <property type="entry name" value="SAM"/>
    <property type="match status" value="1"/>
</dbReference>
<feature type="compositionally biased region" description="Polar residues" evidence="4">
    <location>
        <begin position="1"/>
        <end position="10"/>
    </location>
</feature>
<dbReference type="InterPro" id="IPR001452">
    <property type="entry name" value="SH3_domain"/>
</dbReference>
<gene>
    <name evidence="7" type="ORF">AAFF_G00038400</name>
</gene>
<evidence type="ECO:0000256" key="4">
    <source>
        <dbReference type="SAM" id="MobiDB-lite"/>
    </source>
</evidence>
<feature type="domain" description="SAM" evidence="6">
    <location>
        <begin position="238"/>
        <end position="302"/>
    </location>
</feature>
<dbReference type="CDD" id="cd11822">
    <property type="entry name" value="SH3_SASH_like"/>
    <property type="match status" value="1"/>
</dbReference>
<feature type="compositionally biased region" description="Basic residues" evidence="4">
    <location>
        <begin position="76"/>
        <end position="86"/>
    </location>
</feature>
<evidence type="ECO:0008006" key="9">
    <source>
        <dbReference type="Google" id="ProtNLM"/>
    </source>
</evidence>
<reference evidence="7" key="1">
    <citation type="journal article" date="2023" name="Science">
        <title>Genome structures resolve the early diversification of teleost fishes.</title>
        <authorList>
            <person name="Parey E."/>
            <person name="Louis A."/>
            <person name="Montfort J."/>
            <person name="Bouchez O."/>
            <person name="Roques C."/>
            <person name="Iampietro C."/>
            <person name="Lluch J."/>
            <person name="Castinel A."/>
            <person name="Donnadieu C."/>
            <person name="Desvignes T."/>
            <person name="Floi Bucao C."/>
            <person name="Jouanno E."/>
            <person name="Wen M."/>
            <person name="Mejri S."/>
            <person name="Dirks R."/>
            <person name="Jansen H."/>
            <person name="Henkel C."/>
            <person name="Chen W.J."/>
            <person name="Zahm M."/>
            <person name="Cabau C."/>
            <person name="Klopp C."/>
            <person name="Thompson A.W."/>
            <person name="Robinson-Rechavi M."/>
            <person name="Braasch I."/>
            <person name="Lecointre G."/>
            <person name="Bobe J."/>
            <person name="Postlethwait J.H."/>
            <person name="Berthelot C."/>
            <person name="Roest Crollius H."/>
            <person name="Guiguen Y."/>
        </authorList>
    </citation>
    <scope>NUCLEOTIDE SEQUENCE</scope>
    <source>
        <strain evidence="7">NC1722</strain>
    </source>
</reference>
<dbReference type="Pfam" id="PF07647">
    <property type="entry name" value="SAM_2"/>
    <property type="match status" value="1"/>
</dbReference>
<dbReference type="Pfam" id="PF12485">
    <property type="entry name" value="SPIDER"/>
    <property type="match status" value="1"/>
</dbReference>
<evidence type="ECO:0000256" key="1">
    <source>
        <dbReference type="ARBA" id="ARBA00022443"/>
    </source>
</evidence>
<dbReference type="EMBL" id="JAINUG010000012">
    <property type="protein sequence ID" value="KAJ8414638.1"/>
    <property type="molecule type" value="Genomic_DNA"/>
</dbReference>
<feature type="domain" description="SH3" evidence="5">
    <location>
        <begin position="160"/>
        <end position="221"/>
    </location>
</feature>
<dbReference type="CDD" id="cd09561">
    <property type="entry name" value="SAM_SAMSN1"/>
    <property type="match status" value="1"/>
</dbReference>
<sequence length="359" mass="40006">MLQRKPSNASDKPKSNKPKRSTSFGRFDGFRQHPTAKPEESVGLPPADGEPGADHGDDHHKPGGLGKKMRAISMTMRRKMGKKHPKASFSEEPGDEDTDRDHEVEAESGPPAEKESAKTSNSQESLYSGQSSSSGVTSGSDGYSARDSLRLEEDVPYTGQFCGRSRVHTDFVPSPYDSDSLKLKVGDVIDIISKPPMGIWTGMLNNKVGNFKFIYVDDIIEKEAEVPKIRPHRRSKRPRPKTLQELLERLNLQEYASALLLNGYQTVEDLKDLKEKDLIELNVYDPEHRHRLLAAAECLQDTENENETEKKVIPESKSRSGSLKLDQNDCPRDSGCYVTPENSDNSKEETESQPALPNT</sequence>
<feature type="region of interest" description="Disordered" evidence="4">
    <location>
        <begin position="303"/>
        <end position="359"/>
    </location>
</feature>
<dbReference type="InterPro" id="IPR001660">
    <property type="entry name" value="SAM"/>
</dbReference>
<dbReference type="PANTHER" id="PTHR12301">
    <property type="entry name" value="SAM-DOMAIN, SH3 AND NUCLEAR LOCALIZATION SIGNALS PROTEIN RELATED"/>
    <property type="match status" value="1"/>
</dbReference>
<evidence type="ECO:0000256" key="3">
    <source>
        <dbReference type="PROSITE-ProRule" id="PRU00192"/>
    </source>
</evidence>
<evidence type="ECO:0000313" key="7">
    <source>
        <dbReference type="EMBL" id="KAJ8414638.1"/>
    </source>
</evidence>
<feature type="compositionally biased region" description="Basic and acidic residues" evidence="4">
    <location>
        <begin position="52"/>
        <end position="61"/>
    </location>
</feature>
<keyword evidence="1 3" id="KW-0728">SH3 domain</keyword>
<dbReference type="PROSITE" id="PS50105">
    <property type="entry name" value="SAM_DOMAIN"/>
    <property type="match status" value="1"/>
</dbReference>
<dbReference type="Proteomes" id="UP001221898">
    <property type="component" value="Unassembled WGS sequence"/>
</dbReference>
<proteinExistence type="predicted"/>
<protein>
    <recommendedName>
        <fullName evidence="9">SAM domain-containing protein SAMSN-1</fullName>
    </recommendedName>
</protein>
<dbReference type="Gene3D" id="1.10.150.50">
    <property type="entry name" value="Transcription Factor, Ets-1"/>
    <property type="match status" value="1"/>
</dbReference>
<dbReference type="InterPro" id="IPR013761">
    <property type="entry name" value="SAM/pointed_sf"/>
</dbReference>
<dbReference type="SUPFAM" id="SSF47769">
    <property type="entry name" value="SAM/Pointed domain"/>
    <property type="match status" value="1"/>
</dbReference>
<feature type="compositionally biased region" description="Basic and acidic residues" evidence="4">
    <location>
        <begin position="307"/>
        <end position="318"/>
    </location>
</feature>
<dbReference type="PROSITE" id="PS50002">
    <property type="entry name" value="SH3"/>
    <property type="match status" value="1"/>
</dbReference>
<accession>A0AAD7T5J3</accession>
<dbReference type="PANTHER" id="PTHR12301:SF4">
    <property type="entry name" value="SAM DOMAIN-CONTAINING PROTEIN SAMSN-1"/>
    <property type="match status" value="1"/>
</dbReference>
<evidence type="ECO:0000259" key="5">
    <source>
        <dbReference type="PROSITE" id="PS50002"/>
    </source>
</evidence>
<dbReference type="InterPro" id="IPR036028">
    <property type="entry name" value="SH3-like_dom_sf"/>
</dbReference>
<comment type="caution">
    <text evidence="7">The sequence shown here is derived from an EMBL/GenBank/DDBJ whole genome shotgun (WGS) entry which is preliminary data.</text>
</comment>
<dbReference type="InterPro" id="IPR051725">
    <property type="entry name" value="SAM-SH3_domain_protein"/>
</dbReference>
<keyword evidence="2" id="KW-0597">Phosphoprotein</keyword>
<dbReference type="Gene3D" id="2.30.30.40">
    <property type="entry name" value="SH3 Domains"/>
    <property type="match status" value="1"/>
</dbReference>
<feature type="compositionally biased region" description="Low complexity" evidence="4">
    <location>
        <begin position="120"/>
        <end position="143"/>
    </location>
</feature>
<evidence type="ECO:0000256" key="2">
    <source>
        <dbReference type="ARBA" id="ARBA00022553"/>
    </source>
</evidence>
<feature type="region of interest" description="Disordered" evidence="4">
    <location>
        <begin position="1"/>
        <end position="144"/>
    </location>
</feature>
<feature type="compositionally biased region" description="Basic and acidic residues" evidence="4">
    <location>
        <begin position="28"/>
        <end position="40"/>
    </location>
</feature>
<name>A0AAD7T5J3_9TELE</name>
<evidence type="ECO:0000259" key="6">
    <source>
        <dbReference type="PROSITE" id="PS50105"/>
    </source>
</evidence>
<organism evidence="7 8">
    <name type="scientific">Aldrovandia affinis</name>
    <dbReference type="NCBI Taxonomy" id="143900"/>
    <lineage>
        <taxon>Eukaryota</taxon>
        <taxon>Metazoa</taxon>
        <taxon>Chordata</taxon>
        <taxon>Craniata</taxon>
        <taxon>Vertebrata</taxon>
        <taxon>Euteleostomi</taxon>
        <taxon>Actinopterygii</taxon>
        <taxon>Neopterygii</taxon>
        <taxon>Teleostei</taxon>
        <taxon>Notacanthiformes</taxon>
        <taxon>Halosauridae</taxon>
        <taxon>Aldrovandia</taxon>
    </lineage>
</organism>